<dbReference type="VEuPathDB" id="FungiDB:PSHT_10949"/>
<feature type="region of interest" description="Disordered" evidence="1">
    <location>
        <begin position="52"/>
        <end position="118"/>
    </location>
</feature>
<gene>
    <name evidence="2" type="ORF">PSHT_10949</name>
</gene>
<feature type="compositionally biased region" description="Polar residues" evidence="1">
    <location>
        <begin position="553"/>
        <end position="575"/>
    </location>
</feature>
<dbReference type="VEuPathDB" id="FungiDB:PSTT_13448"/>
<name>A0A2S4V6J3_9BASI</name>
<feature type="compositionally biased region" description="Low complexity" evidence="1">
    <location>
        <begin position="520"/>
        <end position="546"/>
    </location>
</feature>
<protein>
    <submittedName>
        <fullName evidence="2">Uncharacterized protein</fullName>
    </submittedName>
</protein>
<dbReference type="AlphaFoldDB" id="A0A2S4V6J3"/>
<comment type="caution">
    <text evidence="2">The sequence shown here is derived from an EMBL/GenBank/DDBJ whole genome shotgun (WGS) entry which is preliminary data.</text>
</comment>
<feature type="compositionally biased region" description="Low complexity" evidence="1">
    <location>
        <begin position="593"/>
        <end position="611"/>
    </location>
</feature>
<sequence length="689" mass="75291">MNSCISPSTPPSMNPPGFDIGSGVPAGLPSRGWNERALNSSLVDQTLSSLTATGLNTTPSLNTTAINPSNTTTTATTPTTTSTQRPHLFEDDDDDDGLPGLMMDDPPDGDQPETKGPKRYTEAEMEPFATMDLESLRAAANHYAVRRRMTQDMRDEVDDLYYDFECSLVRLAIQNRIKPHLFSHYLGHTHRIKGGTSWNNFQRYDPEARKLFDAYDCDEAKNQVGALWDTKPDDEKKKYRDPTFLDTLRPMTTPSDDPQPMVDARLNGPVQASHVTYEKTEKMIADWVHKLKIDMASMAFYHQVEGFFVLASLHPKSPIFRQGGSPFGNRFLNMIASKSQNGRDAPAQFHTWVAAQAIQIENGCQPTEIKRRRVRSVGDITDRFLANTVASNIHEIRIQLKDMIRISSGNKLSCAWPGENCDHRLKEMKLSLEIDENQWSLIPTDIMIPLEKLKGGLDRTVLACLSLNKIHITYHPDWEAPPSKIKTPDKRKHSSQRTPKNNSSTRPAPNASNSTALDRASAAPNASNSTALDHTAAAPNASNSTALDRASAAPNTPDLNASDRTPAAPNTSNSGGPKKRKRPASKTSNLSGSARAAAAPNASNRIPFDRASAARKARDSHFAKQAAAARNTPNLNNSDGVAADRPDSNNNNTDVSGSHNVEGSTSLGREPVPVLDPLLDALGCGVAFS</sequence>
<organism evidence="2 3">
    <name type="scientific">Puccinia striiformis</name>
    <dbReference type="NCBI Taxonomy" id="27350"/>
    <lineage>
        <taxon>Eukaryota</taxon>
        <taxon>Fungi</taxon>
        <taxon>Dikarya</taxon>
        <taxon>Basidiomycota</taxon>
        <taxon>Pucciniomycotina</taxon>
        <taxon>Pucciniomycetes</taxon>
        <taxon>Pucciniales</taxon>
        <taxon>Pucciniaceae</taxon>
        <taxon>Puccinia</taxon>
    </lineage>
</organism>
<keyword evidence="3" id="KW-1185">Reference proteome</keyword>
<evidence type="ECO:0000256" key="1">
    <source>
        <dbReference type="SAM" id="MobiDB-lite"/>
    </source>
</evidence>
<reference evidence="2 3" key="1">
    <citation type="submission" date="2017-12" db="EMBL/GenBank/DDBJ databases">
        <title>Gene loss provides genomic basis for host adaptation in cereal stripe rust fungi.</title>
        <authorList>
            <person name="Xia C."/>
        </authorList>
    </citation>
    <scope>NUCLEOTIDE SEQUENCE [LARGE SCALE GENOMIC DNA]</scope>
    <source>
        <strain evidence="2 3">93TX-2</strain>
    </source>
</reference>
<feature type="region of interest" description="Disordered" evidence="1">
    <location>
        <begin position="476"/>
        <end position="671"/>
    </location>
</feature>
<reference evidence="3" key="3">
    <citation type="journal article" date="2018" name="Mol. Plant Microbe Interact.">
        <title>Genome sequence resources for the wheat stripe rust pathogen (Puccinia striiformis f. sp. tritici) and the barley stripe rust pathogen (Puccinia striiformis f. sp. hordei).</title>
        <authorList>
            <person name="Xia C."/>
            <person name="Wang M."/>
            <person name="Yin C."/>
            <person name="Cornejo O.E."/>
            <person name="Hulbert S.H."/>
            <person name="Chen X."/>
        </authorList>
    </citation>
    <scope>NUCLEOTIDE SEQUENCE [LARGE SCALE GENOMIC DNA]</scope>
    <source>
        <strain evidence="3">93TX-2</strain>
    </source>
</reference>
<dbReference type="OrthoDB" id="2507141at2759"/>
<feature type="compositionally biased region" description="Polar residues" evidence="1">
    <location>
        <begin position="52"/>
        <end position="62"/>
    </location>
</feature>
<proteinExistence type="predicted"/>
<evidence type="ECO:0000313" key="2">
    <source>
        <dbReference type="EMBL" id="POW05124.1"/>
    </source>
</evidence>
<feature type="compositionally biased region" description="Low complexity" evidence="1">
    <location>
        <begin position="63"/>
        <end position="83"/>
    </location>
</feature>
<reference evidence="3" key="2">
    <citation type="journal article" date="2018" name="BMC Genomics">
        <title>Genomic insights into host adaptation between the wheat stripe rust pathogen (Puccinia striiformis f. sp. tritici) and the barley stripe rust pathogen (Puccinia striiformis f. sp. hordei).</title>
        <authorList>
            <person name="Xia C."/>
            <person name="Wang M."/>
            <person name="Yin C."/>
            <person name="Cornejo O.E."/>
            <person name="Hulbert S.H."/>
            <person name="Chen X."/>
        </authorList>
    </citation>
    <scope>NUCLEOTIDE SEQUENCE [LARGE SCALE GENOMIC DNA]</scope>
    <source>
        <strain evidence="3">93TX-2</strain>
    </source>
</reference>
<dbReference type="EMBL" id="PKSM01000175">
    <property type="protein sequence ID" value="POW05124.1"/>
    <property type="molecule type" value="Genomic_DNA"/>
</dbReference>
<feature type="compositionally biased region" description="Polar residues" evidence="1">
    <location>
        <begin position="648"/>
        <end position="667"/>
    </location>
</feature>
<feature type="compositionally biased region" description="Polar residues" evidence="1">
    <location>
        <begin position="496"/>
        <end position="516"/>
    </location>
</feature>
<evidence type="ECO:0000313" key="3">
    <source>
        <dbReference type="Proteomes" id="UP000238274"/>
    </source>
</evidence>
<feature type="region of interest" description="Disordered" evidence="1">
    <location>
        <begin position="1"/>
        <end position="27"/>
    </location>
</feature>
<accession>A0A2S4V6J3</accession>
<dbReference type="Proteomes" id="UP000238274">
    <property type="component" value="Unassembled WGS sequence"/>
</dbReference>